<sequence>MNQIRLQHKRIYEPIDPSDGMRILVDRLWPRGVRKDAAKVDVWLKEIAPSPDLRSWFDHNADRFPAFRTAYEMELSVNEEHRKAVAQVMDWLQDGSVTLLYAAKDPHYNHVVVLHDFLMQQIEQQEVAQTEG</sequence>
<dbReference type="PANTHER" id="PTHR36849">
    <property type="entry name" value="CYTOPLASMIC PROTEIN-RELATED"/>
    <property type="match status" value="1"/>
</dbReference>
<evidence type="ECO:0000313" key="1">
    <source>
        <dbReference type="EMBL" id="MDQ0191088.1"/>
    </source>
</evidence>
<accession>A0ABT9XMY3</accession>
<keyword evidence="2" id="KW-1185">Reference proteome</keyword>
<dbReference type="Proteomes" id="UP001232973">
    <property type="component" value="Unassembled WGS sequence"/>
</dbReference>
<comment type="caution">
    <text evidence="1">The sequence shown here is derived from an EMBL/GenBank/DDBJ whole genome shotgun (WGS) entry which is preliminary data.</text>
</comment>
<dbReference type="Pfam" id="PF22752">
    <property type="entry name" value="DUF488-N3i"/>
    <property type="match status" value="1"/>
</dbReference>
<organism evidence="1 2">
    <name type="scientific">Alicyclobacillus cycloheptanicus</name>
    <dbReference type="NCBI Taxonomy" id="1457"/>
    <lineage>
        <taxon>Bacteria</taxon>
        <taxon>Bacillati</taxon>
        <taxon>Bacillota</taxon>
        <taxon>Bacilli</taxon>
        <taxon>Bacillales</taxon>
        <taxon>Alicyclobacillaceae</taxon>
        <taxon>Alicyclobacillus</taxon>
    </lineage>
</organism>
<dbReference type="RefSeq" id="WP_274455570.1">
    <property type="nucleotide sequence ID" value="NZ_CP067097.1"/>
</dbReference>
<evidence type="ECO:0000313" key="2">
    <source>
        <dbReference type="Proteomes" id="UP001232973"/>
    </source>
</evidence>
<name>A0ABT9XMY3_9BACL</name>
<dbReference type="EMBL" id="JAUSTP010000030">
    <property type="protein sequence ID" value="MDQ0191088.1"/>
    <property type="molecule type" value="Genomic_DNA"/>
</dbReference>
<proteinExistence type="predicted"/>
<dbReference type="InterPro" id="IPR052552">
    <property type="entry name" value="YeaO-like"/>
</dbReference>
<protein>
    <submittedName>
        <fullName evidence="1">Uncharacterized protein YeaO (DUF488 family)</fullName>
    </submittedName>
</protein>
<gene>
    <name evidence="1" type="ORF">J2S03_002956</name>
</gene>
<dbReference type="PANTHER" id="PTHR36849:SF1">
    <property type="entry name" value="CYTOPLASMIC PROTEIN"/>
    <property type="match status" value="1"/>
</dbReference>
<reference evidence="1 2" key="1">
    <citation type="submission" date="2023-07" db="EMBL/GenBank/DDBJ databases">
        <title>Genomic Encyclopedia of Type Strains, Phase IV (KMG-IV): sequencing the most valuable type-strain genomes for metagenomic binning, comparative biology and taxonomic classification.</title>
        <authorList>
            <person name="Goeker M."/>
        </authorList>
    </citation>
    <scope>NUCLEOTIDE SEQUENCE [LARGE SCALE GENOMIC DNA]</scope>
    <source>
        <strain evidence="1 2">DSM 4006</strain>
    </source>
</reference>